<gene>
    <name evidence="1" type="ORF">S12H4_27833</name>
</gene>
<protein>
    <submittedName>
        <fullName evidence="1">Uncharacterized protein</fullName>
    </submittedName>
</protein>
<comment type="caution">
    <text evidence="1">The sequence shown here is derived from an EMBL/GenBank/DDBJ whole genome shotgun (WGS) entry which is preliminary data.</text>
</comment>
<proteinExistence type="predicted"/>
<accession>X1V6G1</accession>
<name>X1V6G1_9ZZZZ</name>
<reference evidence="1" key="1">
    <citation type="journal article" date="2014" name="Front. Microbiol.">
        <title>High frequency of phylogenetically diverse reductive dehalogenase-homologous genes in deep subseafloor sedimentary metagenomes.</title>
        <authorList>
            <person name="Kawai M."/>
            <person name="Futagami T."/>
            <person name="Toyoda A."/>
            <person name="Takaki Y."/>
            <person name="Nishi S."/>
            <person name="Hori S."/>
            <person name="Arai W."/>
            <person name="Tsubouchi T."/>
            <person name="Morono Y."/>
            <person name="Uchiyama I."/>
            <person name="Ito T."/>
            <person name="Fujiyama A."/>
            <person name="Inagaki F."/>
            <person name="Takami H."/>
        </authorList>
    </citation>
    <scope>NUCLEOTIDE SEQUENCE</scope>
    <source>
        <strain evidence="1">Expedition CK06-06</strain>
    </source>
</reference>
<sequence length="40" mass="4751">MRQPGLGKLEWIKEDQIKKEKEAKKISKQVEKTVKGRKKK</sequence>
<evidence type="ECO:0000313" key="1">
    <source>
        <dbReference type="EMBL" id="GAJ00355.1"/>
    </source>
</evidence>
<dbReference type="EMBL" id="BARW01015917">
    <property type="protein sequence ID" value="GAJ00355.1"/>
    <property type="molecule type" value="Genomic_DNA"/>
</dbReference>
<dbReference type="AlphaFoldDB" id="X1V6G1"/>
<organism evidence="1">
    <name type="scientific">marine sediment metagenome</name>
    <dbReference type="NCBI Taxonomy" id="412755"/>
    <lineage>
        <taxon>unclassified sequences</taxon>
        <taxon>metagenomes</taxon>
        <taxon>ecological metagenomes</taxon>
    </lineage>
</organism>